<accession>A0A3Q9IZX2</accession>
<dbReference type="EMBL" id="CP031423">
    <property type="protein sequence ID" value="AZS36282.1"/>
    <property type="molecule type" value="Genomic_DNA"/>
</dbReference>
<organism evidence="3 4">
    <name type="scientific">Microbacterium lemovicicum</name>
    <dbReference type="NCBI Taxonomy" id="1072463"/>
    <lineage>
        <taxon>Bacteria</taxon>
        <taxon>Bacillati</taxon>
        <taxon>Actinomycetota</taxon>
        <taxon>Actinomycetes</taxon>
        <taxon>Micrococcales</taxon>
        <taxon>Microbacteriaceae</taxon>
        <taxon>Microbacterium</taxon>
    </lineage>
</organism>
<name>A0A3Q9IZX2_9MICO</name>
<evidence type="ECO:0000313" key="3">
    <source>
        <dbReference type="EMBL" id="AZS36282.1"/>
    </source>
</evidence>
<feature type="domain" description="Alpha/beta hydrolase fold-3" evidence="2">
    <location>
        <begin position="73"/>
        <end position="281"/>
    </location>
</feature>
<dbReference type="KEGG" id="mlv:CVS47_00883"/>
<dbReference type="PANTHER" id="PTHR48081">
    <property type="entry name" value="AB HYDROLASE SUPERFAMILY PROTEIN C4A8.06C"/>
    <property type="match status" value="1"/>
</dbReference>
<dbReference type="RefSeq" id="WP_127094996.1">
    <property type="nucleotide sequence ID" value="NZ_CP031423.1"/>
</dbReference>
<evidence type="ECO:0000313" key="4">
    <source>
        <dbReference type="Proteomes" id="UP000276888"/>
    </source>
</evidence>
<dbReference type="GO" id="GO:0004806">
    <property type="term" value="F:triacylglycerol lipase activity"/>
    <property type="evidence" value="ECO:0007669"/>
    <property type="project" value="UniProtKB-EC"/>
</dbReference>
<keyword evidence="4" id="KW-1185">Reference proteome</keyword>
<protein>
    <submittedName>
        <fullName evidence="3">Lipase 2</fullName>
        <ecNumber evidence="3">3.1.1.3</ecNumber>
    </submittedName>
</protein>
<evidence type="ECO:0000259" key="2">
    <source>
        <dbReference type="Pfam" id="PF07859"/>
    </source>
</evidence>
<dbReference type="EC" id="3.1.1.3" evidence="3"/>
<dbReference type="InterPro" id="IPR050300">
    <property type="entry name" value="GDXG_lipolytic_enzyme"/>
</dbReference>
<reference evidence="3 4" key="1">
    <citation type="submission" date="2018-08" db="EMBL/GenBank/DDBJ databases">
        <title>Microbacterium lemovicicum sp. nov., a bacterium isolated from a natural uranium-rich soil.</title>
        <authorList>
            <person name="ORTET P."/>
        </authorList>
    </citation>
    <scope>NUCLEOTIDE SEQUENCE [LARGE SCALE GENOMIC DNA]</scope>
    <source>
        <strain evidence="3 4">Viu22</strain>
    </source>
</reference>
<dbReference type="InterPro" id="IPR013094">
    <property type="entry name" value="AB_hydrolase_3"/>
</dbReference>
<dbReference type="OrthoDB" id="9803828at2"/>
<dbReference type="AlphaFoldDB" id="A0A3Q9IZX2"/>
<dbReference type="PANTHER" id="PTHR48081:SF8">
    <property type="entry name" value="ALPHA_BETA HYDROLASE FOLD-3 DOMAIN-CONTAINING PROTEIN-RELATED"/>
    <property type="match status" value="1"/>
</dbReference>
<evidence type="ECO:0000256" key="1">
    <source>
        <dbReference type="ARBA" id="ARBA00022801"/>
    </source>
</evidence>
<sequence>MDIDVVDPALRASVLKIPKIDLRRRPVRVLVRWIGRHLLRAHPVPGVRTRDRRTEAVRVRTYVAAQPSTRAALLWIHGGGLVIGSARQDDRLCAETAARLGMTIVSAEYRHAPEAPFPAALDDVYAVWQWMISTDSDLDIDPGRIVVGGESAGGGLAASLVHLLHDTSAVQPIAQWLFCPMLDDRTAADRALDRHDHWVWNNELNRLGWSSYLPVAPGAIAVPEYAVPARRDDLAGLPPAWICVGDIELFLDEDTAYAERLREAGVEVELDVIAGAPHGFENWAAETPPALALVARAQEWLSRTPGVRAPA</sequence>
<dbReference type="Pfam" id="PF07859">
    <property type="entry name" value="Abhydrolase_3"/>
    <property type="match status" value="1"/>
</dbReference>
<dbReference type="Gene3D" id="3.40.50.1820">
    <property type="entry name" value="alpha/beta hydrolase"/>
    <property type="match status" value="1"/>
</dbReference>
<dbReference type="SUPFAM" id="SSF53474">
    <property type="entry name" value="alpha/beta-Hydrolases"/>
    <property type="match status" value="1"/>
</dbReference>
<dbReference type="InterPro" id="IPR029058">
    <property type="entry name" value="AB_hydrolase_fold"/>
</dbReference>
<proteinExistence type="predicted"/>
<gene>
    <name evidence="3" type="primary">lip2_1</name>
    <name evidence="3" type="ORF">CVS47_00883</name>
</gene>
<dbReference type="Proteomes" id="UP000276888">
    <property type="component" value="Chromosome"/>
</dbReference>
<keyword evidence="1 3" id="KW-0378">Hydrolase</keyword>